<keyword evidence="3" id="KW-0808">Transferase</keyword>
<dbReference type="SUPFAM" id="SSF52540">
    <property type="entry name" value="P-loop containing nucleoside triphosphate hydrolases"/>
    <property type="match status" value="1"/>
</dbReference>
<feature type="domain" description="HNH" evidence="2">
    <location>
        <begin position="4"/>
        <end position="36"/>
    </location>
</feature>
<proteinExistence type="predicted"/>
<dbReference type="Gene3D" id="3.40.50.300">
    <property type="entry name" value="P-loop containing nucleotide triphosphate hydrolases"/>
    <property type="match status" value="1"/>
</dbReference>
<feature type="region of interest" description="Disordered" evidence="1">
    <location>
        <begin position="1"/>
        <end position="20"/>
    </location>
</feature>
<dbReference type="InterPro" id="IPR027417">
    <property type="entry name" value="P-loop_NTPase"/>
</dbReference>
<dbReference type="STRING" id="1945520.A1019T_01139"/>
<evidence type="ECO:0000313" key="4">
    <source>
        <dbReference type="Proteomes" id="UP000188169"/>
    </source>
</evidence>
<evidence type="ECO:0000256" key="1">
    <source>
        <dbReference type="SAM" id="MobiDB-lite"/>
    </source>
</evidence>
<organism evidence="3 4">
    <name type="scientific">Psychrobacter pasteurii</name>
    <dbReference type="NCBI Taxonomy" id="1945520"/>
    <lineage>
        <taxon>Bacteria</taxon>
        <taxon>Pseudomonadati</taxon>
        <taxon>Pseudomonadota</taxon>
        <taxon>Gammaproteobacteria</taxon>
        <taxon>Moraxellales</taxon>
        <taxon>Moraxellaceae</taxon>
        <taxon>Psychrobacter</taxon>
    </lineage>
</organism>
<keyword evidence="3" id="KW-0418">Kinase</keyword>
<dbReference type="Pfam" id="PF13671">
    <property type="entry name" value="AAA_33"/>
    <property type="match status" value="1"/>
</dbReference>
<protein>
    <submittedName>
        <fullName evidence="3">Shikimate kinase</fullName>
    </submittedName>
</protein>
<gene>
    <name evidence="3" type="ORF">A1019T_01139</name>
</gene>
<accession>A0A1R4EFA9</accession>
<dbReference type="EMBL" id="FUGD01000075">
    <property type="protein sequence ID" value="SJM37168.1"/>
    <property type="molecule type" value="Genomic_DNA"/>
</dbReference>
<name>A0A1R4EFA9_9GAMM</name>
<feature type="compositionally biased region" description="Basic and acidic residues" evidence="1">
    <location>
        <begin position="1"/>
        <end position="10"/>
    </location>
</feature>
<dbReference type="InterPro" id="IPR003615">
    <property type="entry name" value="HNH_nuc"/>
</dbReference>
<dbReference type="InterPro" id="IPR002711">
    <property type="entry name" value="HNH"/>
</dbReference>
<dbReference type="GO" id="GO:0004519">
    <property type="term" value="F:endonuclease activity"/>
    <property type="evidence" value="ECO:0007669"/>
    <property type="project" value="InterPro"/>
</dbReference>
<dbReference type="AlphaFoldDB" id="A0A1R4EFA9"/>
<dbReference type="RefSeq" id="WP_244152400.1">
    <property type="nucleotide sequence ID" value="NZ_FUGD01000075.1"/>
</dbReference>
<dbReference type="CDD" id="cd00085">
    <property type="entry name" value="HNHc"/>
    <property type="match status" value="1"/>
</dbReference>
<evidence type="ECO:0000259" key="2">
    <source>
        <dbReference type="Pfam" id="PF01844"/>
    </source>
</evidence>
<keyword evidence="4" id="KW-1185">Reference proteome</keyword>
<reference evidence="4" key="1">
    <citation type="submission" date="2017-02" db="EMBL/GenBank/DDBJ databases">
        <authorList>
            <person name="Mornico D."/>
        </authorList>
    </citation>
    <scope>NUCLEOTIDE SEQUENCE [LARGE SCALE GENOMIC DNA]</scope>
</reference>
<dbReference type="GO" id="GO:0003676">
    <property type="term" value="F:nucleic acid binding"/>
    <property type="evidence" value="ECO:0007669"/>
    <property type="project" value="InterPro"/>
</dbReference>
<dbReference type="Proteomes" id="UP000188169">
    <property type="component" value="Unassembled WGS sequence"/>
</dbReference>
<dbReference type="Gene3D" id="1.10.30.50">
    <property type="match status" value="1"/>
</dbReference>
<sequence>MPATDVDHIVPKSQGGTDTPENLQSLCKACHRHKTATENKIGYFMPEHLKPIPQSVIVFGPPASGKTTWAVKNTPNAFIVDLDLIVQKMTGKPKYIKTEEERLLGINKRNQIMLELAASGEPCTIVLTGSTVEQRRWWVDKLKPKQVVQLREPDSVLIERIHEDTSRPSSVKKRHLEVVRCYEYD</sequence>
<dbReference type="Pfam" id="PF01844">
    <property type="entry name" value="HNH"/>
    <property type="match status" value="1"/>
</dbReference>
<dbReference type="GO" id="GO:0016301">
    <property type="term" value="F:kinase activity"/>
    <property type="evidence" value="ECO:0007669"/>
    <property type="project" value="UniProtKB-KW"/>
</dbReference>
<dbReference type="GO" id="GO:0008270">
    <property type="term" value="F:zinc ion binding"/>
    <property type="evidence" value="ECO:0007669"/>
    <property type="project" value="InterPro"/>
</dbReference>
<evidence type="ECO:0000313" key="3">
    <source>
        <dbReference type="EMBL" id="SJM37168.1"/>
    </source>
</evidence>